<dbReference type="InterPro" id="IPR012947">
    <property type="entry name" value="tRNA_SAD"/>
</dbReference>
<dbReference type="GO" id="GO:0005524">
    <property type="term" value="F:ATP binding"/>
    <property type="evidence" value="ECO:0007669"/>
    <property type="project" value="InterPro"/>
</dbReference>
<dbReference type="InterPro" id="IPR018163">
    <property type="entry name" value="Thr/Ala-tRNA-synth_IIc_edit"/>
</dbReference>
<dbReference type="Pfam" id="PF07973">
    <property type="entry name" value="tRNA_SAD"/>
    <property type="match status" value="1"/>
</dbReference>
<reference evidence="5 6" key="1">
    <citation type="submission" date="2017-02" db="EMBL/GenBank/DDBJ databases">
        <authorList>
            <person name="Peterson S.W."/>
        </authorList>
    </citation>
    <scope>NUCLEOTIDE SEQUENCE [LARGE SCALE GENOMIC DNA]</scope>
    <source>
        <strain evidence="5 6">ATCC 700028</strain>
    </source>
</reference>
<proteinExistence type="predicted"/>
<dbReference type="SMART" id="SM00863">
    <property type="entry name" value="tRNA_SAD"/>
    <property type="match status" value="1"/>
</dbReference>
<organism evidence="5 6">
    <name type="scientific">Cetobacterium ceti</name>
    <dbReference type="NCBI Taxonomy" id="180163"/>
    <lineage>
        <taxon>Bacteria</taxon>
        <taxon>Fusobacteriati</taxon>
        <taxon>Fusobacteriota</taxon>
        <taxon>Fusobacteriia</taxon>
        <taxon>Fusobacteriales</taxon>
        <taxon>Fusobacteriaceae</taxon>
        <taxon>Cetobacterium</taxon>
    </lineage>
</organism>
<dbReference type="GO" id="GO:0043039">
    <property type="term" value="P:tRNA aminoacylation"/>
    <property type="evidence" value="ECO:0007669"/>
    <property type="project" value="InterPro"/>
</dbReference>
<dbReference type="Gene3D" id="3.30.980.10">
    <property type="entry name" value="Threonyl-trna Synthetase, Chain A, domain 2"/>
    <property type="match status" value="1"/>
</dbReference>
<dbReference type="PANTHER" id="PTHR43462:SF1">
    <property type="entry name" value="ALANYL-TRNA EDITING PROTEIN AARSD1"/>
    <property type="match status" value="1"/>
</dbReference>
<evidence type="ECO:0000313" key="5">
    <source>
        <dbReference type="EMBL" id="SJZ79358.1"/>
    </source>
</evidence>
<comment type="cofactor">
    <cofactor evidence="1">
        <name>Zn(2+)</name>
        <dbReference type="ChEBI" id="CHEBI:29105"/>
    </cofactor>
</comment>
<evidence type="ECO:0000256" key="1">
    <source>
        <dbReference type="ARBA" id="ARBA00001947"/>
    </source>
</evidence>
<dbReference type="GO" id="GO:0046872">
    <property type="term" value="F:metal ion binding"/>
    <property type="evidence" value="ECO:0007669"/>
    <property type="project" value="UniProtKB-KW"/>
</dbReference>
<dbReference type="EMBL" id="FUWX01000011">
    <property type="protein sequence ID" value="SJZ79358.1"/>
    <property type="molecule type" value="Genomic_DNA"/>
</dbReference>
<dbReference type="InterPro" id="IPR051335">
    <property type="entry name" value="Alanyl-tRNA_Editing_Enzymes"/>
</dbReference>
<dbReference type="OrthoDB" id="9812949at2"/>
<keyword evidence="5" id="KW-0436">Ligase</keyword>
<keyword evidence="5" id="KW-0030">Aminoacyl-tRNA synthetase</keyword>
<dbReference type="GO" id="GO:0002161">
    <property type="term" value="F:aminoacyl-tRNA deacylase activity"/>
    <property type="evidence" value="ECO:0007669"/>
    <property type="project" value="UniProtKB-ARBA"/>
</dbReference>
<keyword evidence="6" id="KW-1185">Reference proteome</keyword>
<keyword evidence="3" id="KW-0862">Zinc</keyword>
<dbReference type="PANTHER" id="PTHR43462">
    <property type="entry name" value="ALANYL-TRNA EDITING PROTEIN"/>
    <property type="match status" value="1"/>
</dbReference>
<name>A0A1T4NKQ0_9FUSO</name>
<evidence type="ECO:0000256" key="2">
    <source>
        <dbReference type="ARBA" id="ARBA00022723"/>
    </source>
</evidence>
<dbReference type="AlphaFoldDB" id="A0A1T4NKQ0"/>
<dbReference type="Proteomes" id="UP000191153">
    <property type="component" value="Unassembled WGS sequence"/>
</dbReference>
<protein>
    <submittedName>
        <fullName evidence="5">Alanyl-tRNA synthetase</fullName>
    </submittedName>
</protein>
<evidence type="ECO:0000259" key="4">
    <source>
        <dbReference type="SMART" id="SM00863"/>
    </source>
</evidence>
<sequence>MDKIKVLSCAKEGNFFKAEIENSPFYIDGKGGQLGDRGNINGAKILNVVDEHFVIVNKELTPGTYFYFIDEARRVDIAIQHTAQHLFSAIAYNDYELNTVGFRMSDNYSTVDLDSQDLSPRTIEELEDKINEFIGKGSHVLINILPKNEAAELKSLRKKISEKVQDSVRIIEIEGIDTSACAGFHVENIKELRLFKIIKWEKIKGSYTRFYFLSGQRAIDDYKNRNKIINTLVAKYSCKDFEILAMTDKVLEEKKKIEGELRLLSQDYGTIILDNLYKNPILLEDKKVLFFQGNHRVIEYISSNMDKNEHVFIGLFDNGGIVTSHLIDCGAFVKFLTVLNSNIRGGGSKERANIKGDLDKTFILCALEKFFTL</sequence>
<keyword evidence="2" id="KW-0479">Metal-binding</keyword>
<feature type="domain" description="Threonyl/alanyl tRNA synthetase SAD" evidence="4">
    <location>
        <begin position="168"/>
        <end position="211"/>
    </location>
</feature>
<dbReference type="RefSeq" id="WP_078694045.1">
    <property type="nucleotide sequence ID" value="NZ_FUWX01000011.1"/>
</dbReference>
<gene>
    <name evidence="5" type="ORF">SAMN02745174_01554</name>
</gene>
<dbReference type="Gene3D" id="2.40.30.130">
    <property type="match status" value="1"/>
</dbReference>
<accession>A0A1T4NKQ0</accession>
<evidence type="ECO:0000256" key="3">
    <source>
        <dbReference type="ARBA" id="ARBA00022833"/>
    </source>
</evidence>
<dbReference type="STRING" id="180163.SAMN02745174_01554"/>
<dbReference type="SUPFAM" id="SSF55186">
    <property type="entry name" value="ThrRS/AlaRS common domain"/>
    <property type="match status" value="1"/>
</dbReference>
<dbReference type="GO" id="GO:0004812">
    <property type="term" value="F:aminoacyl-tRNA ligase activity"/>
    <property type="evidence" value="ECO:0007669"/>
    <property type="project" value="UniProtKB-KW"/>
</dbReference>
<evidence type="ECO:0000313" key="6">
    <source>
        <dbReference type="Proteomes" id="UP000191153"/>
    </source>
</evidence>